<evidence type="ECO:0000313" key="5">
    <source>
        <dbReference type="Proteomes" id="UP000247591"/>
    </source>
</evidence>
<dbReference type="InterPro" id="IPR046373">
    <property type="entry name" value="Acyl-CoA_Oxase/DH_mid-dom_sf"/>
</dbReference>
<dbReference type="InterPro" id="IPR009100">
    <property type="entry name" value="AcylCoA_DH/oxidase_NM_dom_sf"/>
</dbReference>
<dbReference type="GO" id="GO:0050660">
    <property type="term" value="F:flavin adenine dinucleotide binding"/>
    <property type="evidence" value="ECO:0007669"/>
    <property type="project" value="InterPro"/>
</dbReference>
<evidence type="ECO:0000259" key="2">
    <source>
        <dbReference type="Pfam" id="PF02770"/>
    </source>
</evidence>
<dbReference type="PANTHER" id="PTHR43292:SF4">
    <property type="entry name" value="ACYL-COA DEHYDROGENASE FADE34"/>
    <property type="match status" value="1"/>
</dbReference>
<gene>
    <name evidence="4" type="ORF">DFR67_101488</name>
</gene>
<dbReference type="GO" id="GO:0016627">
    <property type="term" value="F:oxidoreductase activity, acting on the CH-CH group of donors"/>
    <property type="evidence" value="ECO:0007669"/>
    <property type="project" value="InterPro"/>
</dbReference>
<keyword evidence="1" id="KW-0560">Oxidoreductase</keyword>
<feature type="domain" description="Acyl-CoA oxidase/dehydrogenase middle" evidence="2">
    <location>
        <begin position="148"/>
        <end position="230"/>
    </location>
</feature>
<evidence type="ECO:0000256" key="1">
    <source>
        <dbReference type="ARBA" id="ARBA00023002"/>
    </source>
</evidence>
<dbReference type="Gene3D" id="1.20.140.10">
    <property type="entry name" value="Butyryl-CoA Dehydrogenase, subunit A, domain 3"/>
    <property type="match status" value="1"/>
</dbReference>
<dbReference type="SUPFAM" id="SSF56645">
    <property type="entry name" value="Acyl-CoA dehydrogenase NM domain-like"/>
    <property type="match status" value="1"/>
</dbReference>
<dbReference type="InterPro" id="IPR037069">
    <property type="entry name" value="AcylCoA_DH/ox_N_sf"/>
</dbReference>
<dbReference type="Gene3D" id="2.40.110.10">
    <property type="entry name" value="Butyryl-CoA Dehydrogenase, subunit A, domain 2"/>
    <property type="match status" value="1"/>
</dbReference>
<comment type="caution">
    <text evidence="4">The sequence shown here is derived from an EMBL/GenBank/DDBJ whole genome shotgun (WGS) entry which is preliminary data.</text>
</comment>
<dbReference type="Pfam" id="PF02770">
    <property type="entry name" value="Acyl-CoA_dh_M"/>
    <property type="match status" value="1"/>
</dbReference>
<accession>A0A318S8I9</accession>
<dbReference type="GO" id="GO:0005886">
    <property type="term" value="C:plasma membrane"/>
    <property type="evidence" value="ECO:0007669"/>
    <property type="project" value="TreeGrafter"/>
</dbReference>
<sequence length="431" mass="47235">MSTQQVDVRAAESDPAESVDSFRARARAWIQENLERADPAAHIGVLRDEGADEDELAHVEHERTLQRKLFDAGFAGLCIPPEYGGQGLTTAHQRALNDEMTGYEYPARLQSPTFAPCVGVLMDFGTEEQKLEHIPAILRGEEIWMQFLSEPSGGSDVAAALTTAVRDGDEWVLNGSKIWTTGAWWSDWALCLARTNWDVPKHRGLTVFMLPLKAPGIEVHRIEMLSGSREFCQEYLTDVRVPDTDRVGQVDDGWKVGTRWMFHERMASNSPYTTLPGGGSRGGSRVTELFEVARDAGRLDDPISRDLLGEAKMLDVVKAALGERIGHGIASRSISDQSASIARLMSGLAATRMTSIGYEFTQASGAAWDSADGAVVERGTDYLMQQVSCIAGGTTEMARNAISERVLGMPREHTHDVGLAFRDVPKNRSAT</sequence>
<dbReference type="Gene3D" id="1.10.540.10">
    <property type="entry name" value="Acyl-CoA dehydrogenase/oxidase, N-terminal domain"/>
    <property type="match status" value="1"/>
</dbReference>
<dbReference type="InterPro" id="IPR006091">
    <property type="entry name" value="Acyl-CoA_Oxase/DH_mid-dom"/>
</dbReference>
<dbReference type="InterPro" id="IPR052161">
    <property type="entry name" value="Mycobact_Acyl-CoA_DH"/>
</dbReference>
<dbReference type="PANTHER" id="PTHR43292">
    <property type="entry name" value="ACYL-COA DEHYDROGENASE"/>
    <property type="match status" value="1"/>
</dbReference>
<evidence type="ECO:0000313" key="4">
    <source>
        <dbReference type="EMBL" id="PYE21094.1"/>
    </source>
</evidence>
<dbReference type="Pfam" id="PF02771">
    <property type="entry name" value="Acyl-CoA_dh_N"/>
    <property type="match status" value="1"/>
</dbReference>
<dbReference type="OrthoDB" id="5167280at2"/>
<name>A0A318S8I9_WILLI</name>
<keyword evidence="5" id="KW-1185">Reference proteome</keyword>
<dbReference type="Proteomes" id="UP000247591">
    <property type="component" value="Unassembled WGS sequence"/>
</dbReference>
<evidence type="ECO:0000259" key="3">
    <source>
        <dbReference type="Pfam" id="PF02771"/>
    </source>
</evidence>
<organism evidence="4 5">
    <name type="scientific">Williamsia limnetica</name>
    <dbReference type="NCBI Taxonomy" id="882452"/>
    <lineage>
        <taxon>Bacteria</taxon>
        <taxon>Bacillati</taxon>
        <taxon>Actinomycetota</taxon>
        <taxon>Actinomycetes</taxon>
        <taxon>Mycobacteriales</taxon>
        <taxon>Nocardiaceae</taxon>
        <taxon>Williamsia</taxon>
    </lineage>
</organism>
<proteinExistence type="predicted"/>
<dbReference type="EMBL" id="QJSP01000001">
    <property type="protein sequence ID" value="PYE21094.1"/>
    <property type="molecule type" value="Genomic_DNA"/>
</dbReference>
<feature type="domain" description="Acyl-CoA dehydrogenase/oxidase N-terminal" evidence="3">
    <location>
        <begin position="55"/>
        <end position="141"/>
    </location>
</feature>
<reference evidence="4 5" key="1">
    <citation type="submission" date="2018-06" db="EMBL/GenBank/DDBJ databases">
        <title>Genomic Encyclopedia of Type Strains, Phase IV (KMG-IV): sequencing the most valuable type-strain genomes for metagenomic binning, comparative biology and taxonomic classification.</title>
        <authorList>
            <person name="Goeker M."/>
        </authorList>
    </citation>
    <scope>NUCLEOTIDE SEQUENCE [LARGE SCALE GENOMIC DNA]</scope>
    <source>
        <strain evidence="4 5">DSM 45521</strain>
    </source>
</reference>
<dbReference type="InterPro" id="IPR013786">
    <property type="entry name" value="AcylCoA_DH/ox_N"/>
</dbReference>
<dbReference type="AlphaFoldDB" id="A0A318S8I9"/>
<protein>
    <submittedName>
        <fullName evidence="4">Alkylation response protein AidB-like acyl-CoA dehydrogenase</fullName>
    </submittedName>
</protein>
<dbReference type="RefSeq" id="WP_110467772.1">
    <property type="nucleotide sequence ID" value="NZ_QJSP01000001.1"/>
</dbReference>